<evidence type="ECO:0000256" key="1">
    <source>
        <dbReference type="ARBA" id="ARBA00009632"/>
    </source>
</evidence>
<dbReference type="EMBL" id="FORP01000017">
    <property type="protein sequence ID" value="SFK28992.1"/>
    <property type="molecule type" value="Genomic_DNA"/>
</dbReference>
<name>A0A1I3YB05_9PSEU</name>
<dbReference type="InterPro" id="IPR038460">
    <property type="entry name" value="AcetylCoA_hyd_C_sf"/>
</dbReference>
<dbReference type="AlphaFoldDB" id="A0A1I3YB05"/>
<keyword evidence="6" id="KW-1185">Reference proteome</keyword>
<reference evidence="5 6" key="1">
    <citation type="submission" date="2016-10" db="EMBL/GenBank/DDBJ databases">
        <authorList>
            <person name="de Groot N.N."/>
        </authorList>
    </citation>
    <scope>NUCLEOTIDE SEQUENCE [LARGE SCALE GENOMIC DNA]</scope>
    <source>
        <strain evidence="5 6">DSM 44468</strain>
    </source>
</reference>
<keyword evidence="5" id="KW-0378">Hydrolase</keyword>
<dbReference type="GO" id="GO:0008775">
    <property type="term" value="F:acetate CoA-transferase activity"/>
    <property type="evidence" value="ECO:0007669"/>
    <property type="project" value="InterPro"/>
</dbReference>
<dbReference type="Pfam" id="PF02550">
    <property type="entry name" value="AcetylCoA_hydro"/>
    <property type="match status" value="1"/>
</dbReference>
<evidence type="ECO:0000259" key="3">
    <source>
        <dbReference type="Pfam" id="PF02550"/>
    </source>
</evidence>
<dbReference type="SUPFAM" id="SSF100950">
    <property type="entry name" value="NagB/RpiA/CoA transferase-like"/>
    <property type="match status" value="2"/>
</dbReference>
<dbReference type="InterPro" id="IPR003702">
    <property type="entry name" value="ActCoA_hydro_N"/>
</dbReference>
<dbReference type="Pfam" id="PF13336">
    <property type="entry name" value="AcetylCoA_hyd_C"/>
    <property type="match status" value="1"/>
</dbReference>
<feature type="domain" description="Acetyl-CoA hydrolase/transferase C-terminal" evidence="4">
    <location>
        <begin position="263"/>
        <end position="411"/>
    </location>
</feature>
<gene>
    <name evidence="5" type="ORF">SAMN05421835_11781</name>
</gene>
<evidence type="ECO:0000259" key="4">
    <source>
        <dbReference type="Pfam" id="PF13336"/>
    </source>
</evidence>
<feature type="domain" description="Acetyl-CoA hydrolase/transferase N-terminal" evidence="3">
    <location>
        <begin position="91"/>
        <end position="178"/>
    </location>
</feature>
<evidence type="ECO:0000256" key="2">
    <source>
        <dbReference type="ARBA" id="ARBA00022679"/>
    </source>
</evidence>
<dbReference type="InterPro" id="IPR026888">
    <property type="entry name" value="AcetylCoA_hyd_C"/>
</dbReference>
<dbReference type="Gene3D" id="3.40.1080.20">
    <property type="entry name" value="Acetyl-CoA hydrolase/transferase C-terminal domain"/>
    <property type="match status" value="1"/>
</dbReference>
<dbReference type="InterPro" id="IPR037171">
    <property type="entry name" value="NagB/RpiA_transferase-like"/>
</dbReference>
<dbReference type="GO" id="GO:0016787">
    <property type="term" value="F:hydrolase activity"/>
    <property type="evidence" value="ECO:0007669"/>
    <property type="project" value="UniProtKB-KW"/>
</dbReference>
<evidence type="ECO:0000313" key="5">
    <source>
        <dbReference type="EMBL" id="SFK28992.1"/>
    </source>
</evidence>
<comment type="similarity">
    <text evidence="1">Belongs to the acetyl-CoA hydrolase/transferase family.</text>
</comment>
<dbReference type="InterPro" id="IPR046433">
    <property type="entry name" value="ActCoA_hydro"/>
</dbReference>
<evidence type="ECO:0000313" key="6">
    <source>
        <dbReference type="Proteomes" id="UP000199025"/>
    </source>
</evidence>
<protein>
    <submittedName>
        <fullName evidence="5">Acyl-CoA hydrolase</fullName>
    </submittedName>
</protein>
<accession>A0A1I3YB05</accession>
<keyword evidence="2" id="KW-0808">Transferase</keyword>
<sequence length="421" mass="44499">MPAPRAGKNGFVRTISDSQLAAALSRLPGVPRVVAAGNFATPARALALLDGALAEYRLFMLNAQHGVPDRPGVTLETPFVGPGMRGKPGLRYFPSRLSLVPPLLKQTLPPDVVLLHTSVPRDGTVSLGTEVNILPAAVEAARARGGLVVAQVNPQMPFTNGDAVLTLDEIDYAIEVDEPLPNPVPRPPNEVSQTIGARVAELVPEGATLQLGIGAVPDATLAALTARRGLKIWSEMFSDGVLGLDKAGALDEEVPLTASFVFGSAELYDWVDRNPRVRMLRTEKTNDPGLIARQPALVSVNSALQVDLYAQANAGRVHGVIYSGFGGQTDFVVGALHSPGGRAVIALPSWHPKADVSTVVPRLAGPVTSFQHSFIVSEQGTATIWGRDAASQAQEIVDNVAHPDAREELREGGRALGFPLR</sequence>
<dbReference type="Gene3D" id="3.30.750.70">
    <property type="entry name" value="4-hydroxybutyrate coenzyme like domains"/>
    <property type="match status" value="1"/>
</dbReference>
<dbReference type="Gene3D" id="3.40.1080.10">
    <property type="entry name" value="Glutaconate Coenzyme A-transferase"/>
    <property type="match status" value="1"/>
</dbReference>
<dbReference type="PANTHER" id="PTHR21432:SF20">
    <property type="entry name" value="ACETYL-COA HYDROLASE"/>
    <property type="match status" value="1"/>
</dbReference>
<dbReference type="GO" id="GO:0006083">
    <property type="term" value="P:acetate metabolic process"/>
    <property type="evidence" value="ECO:0007669"/>
    <property type="project" value="InterPro"/>
</dbReference>
<dbReference type="PANTHER" id="PTHR21432">
    <property type="entry name" value="ACETYL-COA HYDROLASE-RELATED"/>
    <property type="match status" value="1"/>
</dbReference>
<dbReference type="STRING" id="115433.SAMN05421835_11781"/>
<organism evidence="5 6">
    <name type="scientific">Amycolatopsis sacchari</name>
    <dbReference type="NCBI Taxonomy" id="115433"/>
    <lineage>
        <taxon>Bacteria</taxon>
        <taxon>Bacillati</taxon>
        <taxon>Actinomycetota</taxon>
        <taxon>Actinomycetes</taxon>
        <taxon>Pseudonocardiales</taxon>
        <taxon>Pseudonocardiaceae</taxon>
        <taxon>Amycolatopsis</taxon>
    </lineage>
</organism>
<proteinExistence type="inferred from homology"/>
<dbReference type="Proteomes" id="UP000199025">
    <property type="component" value="Unassembled WGS sequence"/>
</dbReference>